<feature type="compositionally biased region" description="Low complexity" evidence="1">
    <location>
        <begin position="46"/>
        <end position="59"/>
    </location>
</feature>
<feature type="non-terminal residue" evidence="2">
    <location>
        <position position="59"/>
    </location>
</feature>
<comment type="caution">
    <text evidence="2">The sequence shown here is derived from an EMBL/GenBank/DDBJ whole genome shotgun (WGS) entry which is preliminary data.</text>
</comment>
<dbReference type="EMBL" id="JBEPEK010000285">
    <property type="protein sequence ID" value="MER7183922.1"/>
    <property type="molecule type" value="Genomic_DNA"/>
</dbReference>
<dbReference type="InterPro" id="IPR047739">
    <property type="entry name" value="SCO5717-like_N"/>
</dbReference>
<evidence type="ECO:0000256" key="1">
    <source>
        <dbReference type="SAM" id="MobiDB-lite"/>
    </source>
</evidence>
<protein>
    <submittedName>
        <fullName evidence="2">SCO5717 family growth-regulating ATPase</fullName>
    </submittedName>
</protein>
<keyword evidence="3" id="KW-1185">Reference proteome</keyword>
<evidence type="ECO:0000313" key="2">
    <source>
        <dbReference type="EMBL" id="MER7183922.1"/>
    </source>
</evidence>
<feature type="region of interest" description="Disordered" evidence="1">
    <location>
        <begin position="1"/>
        <end position="59"/>
    </location>
</feature>
<name>A0ABV1X4I8_9ACTN</name>
<dbReference type="NCBIfam" id="NF041021">
    <property type="entry name" value="SCO5717_Nterm"/>
    <property type="match status" value="1"/>
</dbReference>
<evidence type="ECO:0000313" key="3">
    <source>
        <dbReference type="Proteomes" id="UP001474181"/>
    </source>
</evidence>
<sequence length="59" mass="6059">MSSDRDGIRGGWATPGDDQPDAESLNEMTGEFTIDYAPPAWYTQNAADGSGPAAGDPGA</sequence>
<proteinExistence type="predicted"/>
<organism evidence="2 3">
    <name type="scientific">Streptomyces hyaluromycini</name>
    <dbReference type="NCBI Taxonomy" id="1377993"/>
    <lineage>
        <taxon>Bacteria</taxon>
        <taxon>Bacillati</taxon>
        <taxon>Actinomycetota</taxon>
        <taxon>Actinomycetes</taxon>
        <taxon>Kitasatosporales</taxon>
        <taxon>Streptomycetaceae</taxon>
        <taxon>Streptomyces</taxon>
    </lineage>
</organism>
<dbReference type="Proteomes" id="UP001474181">
    <property type="component" value="Unassembled WGS sequence"/>
</dbReference>
<dbReference type="RefSeq" id="WP_350785643.1">
    <property type="nucleotide sequence ID" value="NZ_JBEPEK010000285.1"/>
</dbReference>
<gene>
    <name evidence="2" type="ORF">ABT404_31365</name>
</gene>
<reference evidence="2 3" key="1">
    <citation type="submission" date="2024-06" db="EMBL/GenBank/DDBJ databases">
        <title>The Natural Products Discovery Center: Release of the First 8490 Sequenced Strains for Exploring Actinobacteria Biosynthetic Diversity.</title>
        <authorList>
            <person name="Kalkreuter E."/>
            <person name="Kautsar S.A."/>
            <person name="Yang D."/>
            <person name="Bader C.D."/>
            <person name="Teijaro C.N."/>
            <person name="Fluegel L."/>
            <person name="Davis C.M."/>
            <person name="Simpson J.R."/>
            <person name="Lauterbach L."/>
            <person name="Steele A.D."/>
            <person name="Gui C."/>
            <person name="Meng S."/>
            <person name="Li G."/>
            <person name="Viehrig K."/>
            <person name="Ye F."/>
            <person name="Su P."/>
            <person name="Kiefer A.F."/>
            <person name="Nichols A."/>
            <person name="Cepeda A.J."/>
            <person name="Yan W."/>
            <person name="Fan B."/>
            <person name="Jiang Y."/>
            <person name="Adhikari A."/>
            <person name="Zheng C.-J."/>
            <person name="Schuster L."/>
            <person name="Cowan T.M."/>
            <person name="Smanski M.J."/>
            <person name="Chevrette M.G."/>
            <person name="De Carvalho L.P.S."/>
            <person name="Shen B."/>
        </authorList>
    </citation>
    <scope>NUCLEOTIDE SEQUENCE [LARGE SCALE GENOMIC DNA]</scope>
    <source>
        <strain evidence="2 3">NPDC000234</strain>
    </source>
</reference>
<accession>A0ABV1X4I8</accession>